<dbReference type="EMBL" id="JAUEPS010000013">
    <property type="protein sequence ID" value="KAK0460098.1"/>
    <property type="molecule type" value="Genomic_DNA"/>
</dbReference>
<reference evidence="1" key="1">
    <citation type="submission" date="2023-06" db="EMBL/GenBank/DDBJ databases">
        <authorList>
            <consortium name="Lawrence Berkeley National Laboratory"/>
            <person name="Ahrendt S."/>
            <person name="Sahu N."/>
            <person name="Indic B."/>
            <person name="Wong-Bajracharya J."/>
            <person name="Merenyi Z."/>
            <person name="Ke H.-M."/>
            <person name="Monk M."/>
            <person name="Kocsube S."/>
            <person name="Drula E."/>
            <person name="Lipzen A."/>
            <person name="Balint B."/>
            <person name="Henrissat B."/>
            <person name="Andreopoulos B."/>
            <person name="Martin F.M."/>
            <person name="Harder C.B."/>
            <person name="Rigling D."/>
            <person name="Ford K.L."/>
            <person name="Foster G.D."/>
            <person name="Pangilinan J."/>
            <person name="Papanicolaou A."/>
            <person name="Barry K."/>
            <person name="LaButti K."/>
            <person name="Viragh M."/>
            <person name="Koriabine M."/>
            <person name="Yan M."/>
            <person name="Riley R."/>
            <person name="Champramary S."/>
            <person name="Plett K.L."/>
            <person name="Tsai I.J."/>
            <person name="Slot J."/>
            <person name="Sipos G."/>
            <person name="Plett J."/>
            <person name="Nagy L.G."/>
            <person name="Grigoriev I.V."/>
        </authorList>
    </citation>
    <scope>NUCLEOTIDE SEQUENCE</scope>
    <source>
        <strain evidence="1">CCBAS 213</strain>
    </source>
</reference>
<protein>
    <submittedName>
        <fullName evidence="1">Uncharacterized protein</fullName>
    </submittedName>
</protein>
<keyword evidence="2" id="KW-1185">Reference proteome</keyword>
<comment type="caution">
    <text evidence="1">The sequence shown here is derived from an EMBL/GenBank/DDBJ whole genome shotgun (WGS) entry which is preliminary data.</text>
</comment>
<dbReference type="AlphaFoldDB" id="A0AA39N786"/>
<gene>
    <name evidence="1" type="ORF">EV420DRAFT_250755</name>
</gene>
<dbReference type="RefSeq" id="XP_060332224.1">
    <property type="nucleotide sequence ID" value="XM_060481398.1"/>
</dbReference>
<name>A0AA39N786_ARMTA</name>
<evidence type="ECO:0000313" key="1">
    <source>
        <dbReference type="EMBL" id="KAK0460098.1"/>
    </source>
</evidence>
<dbReference type="GeneID" id="85364946"/>
<sequence length="141" mass="16328">MDEAVPSQPILTVQVPVSLAPISQPEFINEQILAIVLSPMLRYRVRNVYLQCGHIINLPDKIIRCEESKCKFSLFHPANCKPPVCRRTCWQYLRYPEQYSMPCDSRSFHANTYDSPQHQRVLSLLLPGNAISGRKVYPRHY</sequence>
<dbReference type="Proteomes" id="UP001175211">
    <property type="component" value="Unassembled WGS sequence"/>
</dbReference>
<proteinExistence type="predicted"/>
<accession>A0AA39N786</accession>
<organism evidence="1 2">
    <name type="scientific">Armillaria tabescens</name>
    <name type="common">Ringless honey mushroom</name>
    <name type="synonym">Agaricus tabescens</name>
    <dbReference type="NCBI Taxonomy" id="1929756"/>
    <lineage>
        <taxon>Eukaryota</taxon>
        <taxon>Fungi</taxon>
        <taxon>Dikarya</taxon>
        <taxon>Basidiomycota</taxon>
        <taxon>Agaricomycotina</taxon>
        <taxon>Agaricomycetes</taxon>
        <taxon>Agaricomycetidae</taxon>
        <taxon>Agaricales</taxon>
        <taxon>Marasmiineae</taxon>
        <taxon>Physalacriaceae</taxon>
        <taxon>Desarmillaria</taxon>
    </lineage>
</organism>
<evidence type="ECO:0000313" key="2">
    <source>
        <dbReference type="Proteomes" id="UP001175211"/>
    </source>
</evidence>